<feature type="coiled-coil region" evidence="1">
    <location>
        <begin position="68"/>
        <end position="102"/>
    </location>
</feature>
<dbReference type="PANTHER" id="PTHR46354">
    <property type="entry name" value="DOG1 DOMAIN-CONTAINING PROTEIN"/>
    <property type="match status" value="1"/>
</dbReference>
<evidence type="ECO:0000256" key="1">
    <source>
        <dbReference type="SAM" id="Coils"/>
    </source>
</evidence>
<dbReference type="GO" id="GO:0006351">
    <property type="term" value="P:DNA-templated transcription"/>
    <property type="evidence" value="ECO:0007669"/>
    <property type="project" value="InterPro"/>
</dbReference>
<proteinExistence type="predicted"/>
<dbReference type="InterPro" id="IPR051886">
    <property type="entry name" value="Seed_Dev/Stress_Resp_Reg"/>
</dbReference>
<feature type="domain" description="DOG1" evidence="2">
    <location>
        <begin position="1"/>
        <end position="154"/>
    </location>
</feature>
<name>A0AAD4T144_9MAGN</name>
<comment type="caution">
    <text evidence="3">The sequence shown here is derived from an EMBL/GenBank/DDBJ whole genome shotgun (WGS) entry which is preliminary data.</text>
</comment>
<dbReference type="AlphaFoldDB" id="A0AAD4T144"/>
<dbReference type="PROSITE" id="PS51806">
    <property type="entry name" value="DOG1"/>
    <property type="match status" value="1"/>
</dbReference>
<sequence length="154" mass="18124">MFLEGWLVRQEHYLDELTTTTESNIYEKHDSVLRARFNRTCSSSLPALEKSFLWITGFRPCLAIKFVKNSVNDLSEEQLEKLEKLKLEIKEEEKELDEDLIGIQESLAAPPFSEITTLYRIPVKCTRTMFSHHCSSLFLVLRINFDLFHRVHIF</sequence>
<dbReference type="GO" id="GO:0043565">
    <property type="term" value="F:sequence-specific DNA binding"/>
    <property type="evidence" value="ECO:0007669"/>
    <property type="project" value="InterPro"/>
</dbReference>
<gene>
    <name evidence="3" type="ORF">MKW98_024447</name>
</gene>
<evidence type="ECO:0000259" key="2">
    <source>
        <dbReference type="PROSITE" id="PS51806"/>
    </source>
</evidence>
<dbReference type="PANTHER" id="PTHR46354:SF13">
    <property type="entry name" value="PROTEIN DOG1-LIKE 4"/>
    <property type="match status" value="1"/>
</dbReference>
<accession>A0AAD4T144</accession>
<dbReference type="Proteomes" id="UP001202328">
    <property type="component" value="Unassembled WGS sequence"/>
</dbReference>
<evidence type="ECO:0000313" key="3">
    <source>
        <dbReference type="EMBL" id="KAI3928846.1"/>
    </source>
</evidence>
<keyword evidence="4" id="KW-1185">Reference proteome</keyword>
<protein>
    <recommendedName>
        <fullName evidence="2">DOG1 domain-containing protein</fullName>
    </recommendedName>
</protein>
<reference evidence="3" key="1">
    <citation type="submission" date="2022-04" db="EMBL/GenBank/DDBJ databases">
        <title>A functionally conserved STORR gene fusion in Papaver species that diverged 16.8 million years ago.</title>
        <authorList>
            <person name="Catania T."/>
        </authorList>
    </citation>
    <scope>NUCLEOTIDE SEQUENCE</scope>
    <source>
        <strain evidence="3">S-188037</strain>
    </source>
</reference>
<keyword evidence="1" id="KW-0175">Coiled coil</keyword>
<dbReference type="EMBL" id="JAJJMB010007708">
    <property type="protein sequence ID" value="KAI3928846.1"/>
    <property type="molecule type" value="Genomic_DNA"/>
</dbReference>
<organism evidence="3 4">
    <name type="scientific">Papaver atlanticum</name>
    <dbReference type="NCBI Taxonomy" id="357466"/>
    <lineage>
        <taxon>Eukaryota</taxon>
        <taxon>Viridiplantae</taxon>
        <taxon>Streptophyta</taxon>
        <taxon>Embryophyta</taxon>
        <taxon>Tracheophyta</taxon>
        <taxon>Spermatophyta</taxon>
        <taxon>Magnoliopsida</taxon>
        <taxon>Ranunculales</taxon>
        <taxon>Papaveraceae</taxon>
        <taxon>Papaveroideae</taxon>
        <taxon>Papaver</taxon>
    </lineage>
</organism>
<evidence type="ECO:0000313" key="4">
    <source>
        <dbReference type="Proteomes" id="UP001202328"/>
    </source>
</evidence>
<dbReference type="InterPro" id="IPR025422">
    <property type="entry name" value="TGA_domain"/>
</dbReference>